<dbReference type="InterPro" id="IPR001810">
    <property type="entry name" value="F-box_dom"/>
</dbReference>
<evidence type="ECO:0000313" key="3">
    <source>
        <dbReference type="Proteomes" id="UP000313359"/>
    </source>
</evidence>
<dbReference type="InterPro" id="IPR036047">
    <property type="entry name" value="F-box-like_dom_sf"/>
</dbReference>
<dbReference type="OrthoDB" id="2756637at2759"/>
<sequence>MCSPRRQRPARYPKGRTSCNGRLAPSSIALLSTTMVADATPVLLEDFPSELFAEIFKYLIYDKASLRACTLVSSRWHKLARRYRFAVIKVTGWSDRFAAFFSFCRTQPDLARYITELTFVGGSELLAEGRKNPYLFQYEDFLSILPTLISLRTLRFRDVQVRGDLRLHHASGAVQAPLASLDVLEFKQYNQEPPGLEFLSIMASMLSLMSVNTLRFSGRVALRHFEPGVEALGRFKIRQLAIVEVDPVHQYFKYFEHAVEPDALRAVALQCYPVGDRTSYSPSITRFLSSEVARCLVSVDLDFFGLVKTVMRASERDNLGAALASCTQLMYLRLGLVGWATSSSSRREDEYHRAPTPQPPMLVPLLSSLPPTLRAFSLRLRVRCQEDGDWWTDCVPYWDVEKLDDIFAPETGRFSNLQGVVLDVYPDSKDRCVKTIEEYDAPLLPKLQAAGMLRARVIRESWMSALGQPFYPE</sequence>
<organism evidence="2 3">
    <name type="scientific">Lentinus tigrinus ALCF2SS1-6</name>
    <dbReference type="NCBI Taxonomy" id="1328759"/>
    <lineage>
        <taxon>Eukaryota</taxon>
        <taxon>Fungi</taxon>
        <taxon>Dikarya</taxon>
        <taxon>Basidiomycota</taxon>
        <taxon>Agaricomycotina</taxon>
        <taxon>Agaricomycetes</taxon>
        <taxon>Polyporales</taxon>
        <taxon>Polyporaceae</taxon>
        <taxon>Lentinus</taxon>
    </lineage>
</organism>
<dbReference type="Proteomes" id="UP000313359">
    <property type="component" value="Unassembled WGS sequence"/>
</dbReference>
<dbReference type="CDD" id="cd09917">
    <property type="entry name" value="F-box_SF"/>
    <property type="match status" value="1"/>
</dbReference>
<dbReference type="Pfam" id="PF12937">
    <property type="entry name" value="F-box-like"/>
    <property type="match status" value="1"/>
</dbReference>
<evidence type="ECO:0000259" key="1">
    <source>
        <dbReference type="Pfam" id="PF12937"/>
    </source>
</evidence>
<feature type="domain" description="F-box" evidence="1">
    <location>
        <begin position="46"/>
        <end position="81"/>
    </location>
</feature>
<proteinExistence type="predicted"/>
<name>A0A5C2SJK5_9APHY</name>
<accession>A0A5C2SJK5</accession>
<gene>
    <name evidence="2" type="ORF">L227DRAFT_389723</name>
</gene>
<evidence type="ECO:0000313" key="2">
    <source>
        <dbReference type="EMBL" id="RPD63434.1"/>
    </source>
</evidence>
<dbReference type="EMBL" id="ML122256">
    <property type="protein sequence ID" value="RPD63434.1"/>
    <property type="molecule type" value="Genomic_DNA"/>
</dbReference>
<protein>
    <recommendedName>
        <fullName evidence="1">F-box domain-containing protein</fullName>
    </recommendedName>
</protein>
<dbReference type="SUPFAM" id="SSF81383">
    <property type="entry name" value="F-box domain"/>
    <property type="match status" value="1"/>
</dbReference>
<reference evidence="2" key="1">
    <citation type="journal article" date="2018" name="Genome Biol. Evol.">
        <title>Genomics and development of Lentinus tigrinus, a white-rot wood-decaying mushroom with dimorphic fruiting bodies.</title>
        <authorList>
            <person name="Wu B."/>
            <person name="Xu Z."/>
            <person name="Knudson A."/>
            <person name="Carlson A."/>
            <person name="Chen N."/>
            <person name="Kovaka S."/>
            <person name="LaButti K."/>
            <person name="Lipzen A."/>
            <person name="Pennachio C."/>
            <person name="Riley R."/>
            <person name="Schakwitz W."/>
            <person name="Umezawa K."/>
            <person name="Ohm R.A."/>
            <person name="Grigoriev I.V."/>
            <person name="Nagy L.G."/>
            <person name="Gibbons J."/>
            <person name="Hibbett D."/>
        </authorList>
    </citation>
    <scope>NUCLEOTIDE SEQUENCE [LARGE SCALE GENOMIC DNA]</scope>
    <source>
        <strain evidence="2">ALCF2SS1-6</strain>
    </source>
</reference>
<dbReference type="AlphaFoldDB" id="A0A5C2SJK5"/>
<keyword evidence="3" id="KW-1185">Reference proteome</keyword>
<dbReference type="Gene3D" id="1.20.1280.50">
    <property type="match status" value="1"/>
</dbReference>